<keyword evidence="5 7" id="KW-0067">ATP-binding</keyword>
<feature type="binding site" evidence="7">
    <location>
        <position position="119"/>
    </location>
    <ligand>
        <name>Zn(2+)</name>
        <dbReference type="ChEBI" id="CHEBI:29105"/>
    </ligand>
</feature>
<accession>A0ABU9D6F8</accession>
<name>A0ABU9D6F8_9PROT</name>
<dbReference type="NCBIfam" id="NF004314">
    <property type="entry name" value="PRK05710.1-3"/>
    <property type="match status" value="1"/>
</dbReference>
<evidence type="ECO:0000256" key="1">
    <source>
        <dbReference type="ARBA" id="ARBA00022598"/>
    </source>
</evidence>
<sequence>MDAPGIVGRFAPTPSGLLHRGSVLAAIGSYLLARASKGRWLLRMEDLDTPRLQAGADSAILRDLERLGLEWDGPVLYQSTRIPAYAEALAQLQRQGLAYPCACTRQEIRLAGGIYPGTCRNGLPADRQGRAWRLRVPEQPRVFHDLLLGPQRQFPALEGDFILQRADGIFAYVLASVVDDAWQGVTQVARGEDLLAVTGRQCLLQDYLGHGRPVYAHLPLILDGQGRKLSKSDGASPWAEAPARAWMSALTDLGVPLPADLSGADMPTLRAFALDHFARRLPAMPNQSFNRTLRYD</sequence>
<feature type="binding site" evidence="7">
    <location>
        <position position="103"/>
    </location>
    <ligand>
        <name>Zn(2+)</name>
        <dbReference type="ChEBI" id="CHEBI:29105"/>
    </ligand>
</feature>
<dbReference type="PANTHER" id="PTHR43311">
    <property type="entry name" value="GLUTAMATE--TRNA LIGASE"/>
    <property type="match status" value="1"/>
</dbReference>
<evidence type="ECO:0000256" key="3">
    <source>
        <dbReference type="ARBA" id="ARBA00022741"/>
    </source>
</evidence>
<organism evidence="10 11">
    <name type="scientific">Thermithiobacillus plumbiphilus</name>
    <dbReference type="NCBI Taxonomy" id="1729899"/>
    <lineage>
        <taxon>Bacteria</taxon>
        <taxon>Pseudomonadati</taxon>
        <taxon>Pseudomonadota</taxon>
        <taxon>Acidithiobacillia</taxon>
        <taxon>Acidithiobacillales</taxon>
        <taxon>Thermithiobacillaceae</taxon>
        <taxon>Thermithiobacillus</taxon>
    </lineage>
</organism>
<dbReference type="HAMAP" id="MF_01428">
    <property type="entry name" value="Glu_Q_tRNA_synth"/>
    <property type="match status" value="1"/>
</dbReference>
<gene>
    <name evidence="10" type="primary">gluQRS</name>
    <name evidence="7" type="synonym">gluQ</name>
    <name evidence="10" type="ORF">WOB96_00660</name>
</gene>
<evidence type="ECO:0000313" key="10">
    <source>
        <dbReference type="EMBL" id="MEK8088263.1"/>
    </source>
</evidence>
<keyword evidence="4 7" id="KW-0862">Zinc</keyword>
<keyword evidence="8" id="KW-0648">Protein biosynthesis</keyword>
<feature type="binding site" evidence="7">
    <location>
        <position position="115"/>
    </location>
    <ligand>
        <name>Zn(2+)</name>
        <dbReference type="ChEBI" id="CHEBI:29105"/>
    </ligand>
</feature>
<feature type="binding site" evidence="7">
    <location>
        <position position="231"/>
    </location>
    <ligand>
        <name>ATP</name>
        <dbReference type="ChEBI" id="CHEBI:30616"/>
    </ligand>
</feature>
<dbReference type="EMBL" id="JBBPCO010000001">
    <property type="protein sequence ID" value="MEK8088263.1"/>
    <property type="molecule type" value="Genomic_DNA"/>
</dbReference>
<feature type="binding site" evidence="7">
    <location>
        <position position="101"/>
    </location>
    <ligand>
        <name>Zn(2+)</name>
        <dbReference type="ChEBI" id="CHEBI:29105"/>
    </ligand>
</feature>
<evidence type="ECO:0000256" key="4">
    <source>
        <dbReference type="ARBA" id="ARBA00022833"/>
    </source>
</evidence>
<comment type="caution">
    <text evidence="10">The sequence shown here is derived from an EMBL/GenBank/DDBJ whole genome shotgun (WGS) entry which is preliminary data.</text>
</comment>
<evidence type="ECO:0000256" key="6">
    <source>
        <dbReference type="ARBA" id="ARBA00023146"/>
    </source>
</evidence>
<evidence type="ECO:0000313" key="11">
    <source>
        <dbReference type="Proteomes" id="UP001446205"/>
    </source>
</evidence>
<comment type="cofactor">
    <cofactor evidence="7">
        <name>Zn(2+)</name>
        <dbReference type="ChEBI" id="CHEBI:29105"/>
    </cofactor>
    <text evidence="7">Binds 1 zinc ion per subunit.</text>
</comment>
<dbReference type="RefSeq" id="WP_341369329.1">
    <property type="nucleotide sequence ID" value="NZ_JBBPCO010000001.1"/>
</dbReference>
<dbReference type="InterPro" id="IPR014729">
    <property type="entry name" value="Rossmann-like_a/b/a_fold"/>
</dbReference>
<feature type="binding site" evidence="7">
    <location>
        <position position="172"/>
    </location>
    <ligand>
        <name>L-glutamate</name>
        <dbReference type="ChEBI" id="CHEBI:29985"/>
    </ligand>
</feature>
<feature type="short sequence motif" description="'HIGH' region" evidence="7">
    <location>
        <begin position="12"/>
        <end position="22"/>
    </location>
</feature>
<keyword evidence="6 7" id="KW-0030">Aminoacyl-tRNA synthetase</keyword>
<dbReference type="PANTHER" id="PTHR43311:SF1">
    <property type="entry name" value="GLUTAMYL-Q TRNA(ASP) SYNTHETASE"/>
    <property type="match status" value="1"/>
</dbReference>
<keyword evidence="1 7" id="KW-0436">Ligase</keyword>
<comment type="similarity">
    <text evidence="7">Belongs to the class-I aminoacyl-tRNA synthetase family. GluQ subfamily.</text>
</comment>
<evidence type="ECO:0000256" key="8">
    <source>
        <dbReference type="RuleBase" id="RU363037"/>
    </source>
</evidence>
<dbReference type="InterPro" id="IPR049940">
    <property type="entry name" value="GluQ/Sye"/>
</dbReference>
<evidence type="ECO:0000256" key="5">
    <source>
        <dbReference type="ARBA" id="ARBA00022840"/>
    </source>
</evidence>
<reference evidence="10 11" key="1">
    <citation type="submission" date="2024-04" db="EMBL/GenBank/DDBJ databases">
        <authorList>
            <person name="Abashina T."/>
            <person name="Shaikin A."/>
        </authorList>
    </citation>
    <scope>NUCLEOTIDE SEQUENCE [LARGE SCALE GENOMIC DNA]</scope>
    <source>
        <strain evidence="10 11">AAFK</strain>
    </source>
</reference>
<dbReference type="Pfam" id="PF00749">
    <property type="entry name" value="tRNA-synt_1c"/>
    <property type="match status" value="2"/>
</dbReference>
<dbReference type="InterPro" id="IPR000924">
    <property type="entry name" value="Glu/Gln-tRNA-synth"/>
</dbReference>
<feature type="domain" description="Glutamyl/glutaminyl-tRNA synthetase class Ib catalytic" evidence="9">
    <location>
        <begin position="132"/>
        <end position="235"/>
    </location>
</feature>
<keyword evidence="3 7" id="KW-0547">Nucleotide-binding</keyword>
<dbReference type="Gene3D" id="3.40.50.620">
    <property type="entry name" value="HUPs"/>
    <property type="match status" value="1"/>
</dbReference>
<comment type="function">
    <text evidence="7">Catalyzes the tRNA-independent activation of glutamate in presence of ATP and the subsequent transfer of glutamate onto a tRNA(Asp). Glutamate is transferred on the 2-amino-5-(4,5-dihydroxy-2-cyclopenten-1-yl) moiety of the queuosine in the wobble position of the QUC anticodon.</text>
</comment>
<dbReference type="GO" id="GO:0016874">
    <property type="term" value="F:ligase activity"/>
    <property type="evidence" value="ECO:0007669"/>
    <property type="project" value="UniProtKB-KW"/>
</dbReference>
<evidence type="ECO:0000259" key="9">
    <source>
        <dbReference type="Pfam" id="PF00749"/>
    </source>
</evidence>
<feature type="binding site" evidence="7">
    <location>
        <position position="190"/>
    </location>
    <ligand>
        <name>L-glutamate</name>
        <dbReference type="ChEBI" id="CHEBI:29985"/>
    </ligand>
</feature>
<evidence type="ECO:0000256" key="7">
    <source>
        <dbReference type="HAMAP-Rule" id="MF_01428"/>
    </source>
</evidence>
<dbReference type="NCBIfam" id="TIGR03838">
    <property type="entry name" value="queuosine_YadB"/>
    <property type="match status" value="1"/>
</dbReference>
<keyword evidence="2 7" id="KW-0479">Metal-binding</keyword>
<dbReference type="InterPro" id="IPR022380">
    <property type="entry name" value="Glu-Q_tRNA(Asp)_Synthase"/>
</dbReference>
<dbReference type="InterPro" id="IPR020058">
    <property type="entry name" value="Glu/Gln-tRNA-synth_Ib_cat-dom"/>
</dbReference>
<dbReference type="SUPFAM" id="SSF52374">
    <property type="entry name" value="Nucleotidylyl transferase"/>
    <property type="match status" value="1"/>
</dbReference>
<evidence type="ECO:0000256" key="2">
    <source>
        <dbReference type="ARBA" id="ARBA00022723"/>
    </source>
</evidence>
<dbReference type="PRINTS" id="PR00987">
    <property type="entry name" value="TRNASYNTHGLU"/>
</dbReference>
<feature type="domain" description="Glutamyl/glutaminyl-tRNA synthetase class Ib catalytic" evidence="9">
    <location>
        <begin position="7"/>
        <end position="109"/>
    </location>
</feature>
<feature type="short sequence motif" description="'KMSKS' region" evidence="7">
    <location>
        <begin position="228"/>
        <end position="232"/>
    </location>
</feature>
<dbReference type="Proteomes" id="UP001446205">
    <property type="component" value="Unassembled WGS sequence"/>
</dbReference>
<feature type="binding site" evidence="7">
    <location>
        <position position="45"/>
    </location>
    <ligand>
        <name>L-glutamate</name>
        <dbReference type="ChEBI" id="CHEBI:29985"/>
    </ligand>
</feature>
<protein>
    <recommendedName>
        <fullName evidence="7">Glutamyl-Q tRNA(Asp) synthetase</fullName>
        <shortName evidence="7">Glu-Q-RSs</shortName>
        <ecNumber evidence="7">6.1.1.-</ecNumber>
    </recommendedName>
</protein>
<dbReference type="EC" id="6.1.1.-" evidence="7"/>
<keyword evidence="11" id="KW-1185">Reference proteome</keyword>
<feature type="binding site" evidence="7">
    <location>
        <begin position="9"/>
        <end position="13"/>
    </location>
    <ligand>
        <name>L-glutamate</name>
        <dbReference type="ChEBI" id="CHEBI:29985"/>
    </ligand>
</feature>
<proteinExistence type="inferred from homology"/>